<reference evidence="3 4" key="1">
    <citation type="journal article" date="2019" name="Anaerobe">
        <title>Detection of Robinsoniella peoriensis in multiple bone samples of a trauma patient.</title>
        <authorList>
            <person name="Schrottner P."/>
            <person name="Hartwich K."/>
            <person name="Bunk B."/>
            <person name="Schober I."/>
            <person name="Helbig S."/>
            <person name="Rudolph W.W."/>
            <person name="Gunzer F."/>
        </authorList>
    </citation>
    <scope>NUCLEOTIDE SEQUENCE [LARGE SCALE GENOMIC DNA]</scope>
    <source>
        <strain evidence="3 4">DSM 106044</strain>
    </source>
</reference>
<sequence length="168" mass="18806">MENKSQRKLTWILFIIYVFVLVWIILLKMQFTLKGLPHLRGVNLIPFAGSVIINGKMDFDEIINNVLIFIPFGLYICMLKSNWSFLKKIVPIALTSLALEILQFIFAVGATDITDLIGNTLGGVIGCLIYMVFYKLLKDITNKVLNILACIGTIGVIAFLGLLIIVNL</sequence>
<keyword evidence="1" id="KW-1133">Transmembrane helix</keyword>
<protein>
    <submittedName>
        <fullName evidence="3">Putative integral membrane protein</fullName>
    </submittedName>
</protein>
<feature type="transmembrane region" description="Helical" evidence="1">
    <location>
        <begin position="116"/>
        <end position="137"/>
    </location>
</feature>
<evidence type="ECO:0000313" key="4">
    <source>
        <dbReference type="Proteomes" id="UP000306509"/>
    </source>
</evidence>
<comment type="caution">
    <text evidence="3">The sequence shown here is derived from an EMBL/GenBank/DDBJ whole genome shotgun (WGS) entry which is preliminary data.</text>
</comment>
<accession>A0A4U8Q4W3</accession>
<dbReference type="RefSeq" id="WP_138003273.1">
    <property type="nucleotide sequence ID" value="NZ_QGQD01000069.1"/>
</dbReference>
<feature type="transmembrane region" description="Helical" evidence="1">
    <location>
        <begin position="144"/>
        <end position="166"/>
    </location>
</feature>
<feature type="transmembrane region" description="Helical" evidence="1">
    <location>
        <begin position="90"/>
        <end position="110"/>
    </location>
</feature>
<keyword evidence="4" id="KW-1185">Reference proteome</keyword>
<dbReference type="EMBL" id="QGQD01000069">
    <property type="protein sequence ID" value="TLC99458.1"/>
    <property type="molecule type" value="Genomic_DNA"/>
</dbReference>
<keyword evidence="1" id="KW-0472">Membrane</keyword>
<dbReference type="Pfam" id="PF04892">
    <property type="entry name" value="VanZ"/>
    <property type="match status" value="1"/>
</dbReference>
<dbReference type="STRING" id="180332.GCA_000797495_05593"/>
<keyword evidence="1" id="KW-0812">Transmembrane</keyword>
<gene>
    <name evidence="3" type="ORF">DSM106044_03661</name>
</gene>
<dbReference type="Proteomes" id="UP000306509">
    <property type="component" value="Unassembled WGS sequence"/>
</dbReference>
<evidence type="ECO:0000259" key="2">
    <source>
        <dbReference type="Pfam" id="PF04892"/>
    </source>
</evidence>
<feature type="domain" description="VanZ-like" evidence="2">
    <location>
        <begin position="14"/>
        <end position="133"/>
    </location>
</feature>
<name>A0A4U8Q4W3_9FIRM</name>
<evidence type="ECO:0000256" key="1">
    <source>
        <dbReference type="SAM" id="Phobius"/>
    </source>
</evidence>
<dbReference type="PANTHER" id="PTHR36834:SF2">
    <property type="entry name" value="MEMBRANE PROTEIN"/>
    <property type="match status" value="1"/>
</dbReference>
<dbReference type="PANTHER" id="PTHR36834">
    <property type="entry name" value="MEMBRANE PROTEIN-RELATED"/>
    <property type="match status" value="1"/>
</dbReference>
<dbReference type="InterPro" id="IPR053150">
    <property type="entry name" value="Teicoplanin_resist-assoc"/>
</dbReference>
<dbReference type="InterPro" id="IPR006976">
    <property type="entry name" value="VanZ-like"/>
</dbReference>
<feature type="transmembrane region" description="Helical" evidence="1">
    <location>
        <begin position="62"/>
        <end position="78"/>
    </location>
</feature>
<organism evidence="3 4">
    <name type="scientific">Robinsoniella peoriensis</name>
    <dbReference type="NCBI Taxonomy" id="180332"/>
    <lineage>
        <taxon>Bacteria</taxon>
        <taxon>Bacillati</taxon>
        <taxon>Bacillota</taxon>
        <taxon>Clostridia</taxon>
        <taxon>Lachnospirales</taxon>
        <taxon>Lachnospiraceae</taxon>
        <taxon>Robinsoniella</taxon>
    </lineage>
</organism>
<dbReference type="AlphaFoldDB" id="A0A4U8Q4W3"/>
<evidence type="ECO:0000313" key="3">
    <source>
        <dbReference type="EMBL" id="TLC99458.1"/>
    </source>
</evidence>
<feature type="transmembrane region" description="Helical" evidence="1">
    <location>
        <begin position="12"/>
        <end position="31"/>
    </location>
</feature>
<proteinExistence type="predicted"/>